<sequence>MIDSKTKERIVVLIDEEAGPYIRVSTWDDADALEDLLSGKYDVLYEMKTPAEFMDDGGKEYYFGSVADPAKLQAILDEITV</sequence>
<reference evidence="1 2" key="1">
    <citation type="submission" date="2018-01" db="EMBL/GenBank/DDBJ databases">
        <authorList>
            <person name="Paulsen S."/>
            <person name="Gram L.K."/>
        </authorList>
    </citation>
    <scope>NUCLEOTIDE SEQUENCE [LARGE SCALE GENOMIC DNA]</scope>
    <source>
        <strain evidence="1 2">S2676</strain>
    </source>
</reference>
<dbReference type="EMBL" id="PNCI01000028">
    <property type="protein sequence ID" value="TMP28021.1"/>
    <property type="molecule type" value="Genomic_DNA"/>
</dbReference>
<evidence type="ECO:0000313" key="2">
    <source>
        <dbReference type="Proteomes" id="UP000310249"/>
    </source>
</evidence>
<evidence type="ECO:0000313" key="1">
    <source>
        <dbReference type="EMBL" id="TMP28021.1"/>
    </source>
</evidence>
<gene>
    <name evidence="1" type="ORF">CWB99_12970</name>
</gene>
<accession>A0A5S3WM50</accession>
<comment type="caution">
    <text evidence="1">The sequence shown here is derived from an EMBL/GenBank/DDBJ whole genome shotgun (WGS) entry which is preliminary data.</text>
</comment>
<dbReference type="OrthoDB" id="7029025at2"/>
<dbReference type="AlphaFoldDB" id="A0A5S3WM50"/>
<reference evidence="2" key="2">
    <citation type="submission" date="2019-06" db="EMBL/GenBank/DDBJ databases">
        <title>Co-occurence of chitin degradation, pigmentation and bioactivity in marine Pseudoalteromonas.</title>
        <authorList>
            <person name="Sonnenschein E.C."/>
            <person name="Bech P.K."/>
        </authorList>
    </citation>
    <scope>NUCLEOTIDE SEQUENCE [LARGE SCALE GENOMIC DNA]</scope>
    <source>
        <strain evidence="2">S2676</strain>
    </source>
</reference>
<name>A0A5S3WM50_9GAMM</name>
<dbReference type="Proteomes" id="UP000310249">
    <property type="component" value="Unassembled WGS sequence"/>
</dbReference>
<dbReference type="RefSeq" id="WP_138552871.1">
    <property type="nucleotide sequence ID" value="NZ_PNCH01000050.1"/>
</dbReference>
<organism evidence="1 2">
    <name type="scientific">Pseudoalteromonas rubra</name>
    <dbReference type="NCBI Taxonomy" id="43658"/>
    <lineage>
        <taxon>Bacteria</taxon>
        <taxon>Pseudomonadati</taxon>
        <taxon>Pseudomonadota</taxon>
        <taxon>Gammaproteobacteria</taxon>
        <taxon>Alteromonadales</taxon>
        <taxon>Pseudoalteromonadaceae</taxon>
        <taxon>Pseudoalteromonas</taxon>
    </lineage>
</organism>
<proteinExistence type="predicted"/>
<protein>
    <submittedName>
        <fullName evidence="1">Uncharacterized protein</fullName>
    </submittedName>
</protein>